<evidence type="ECO:0000313" key="8">
    <source>
        <dbReference type="Proteomes" id="UP000249873"/>
    </source>
</evidence>
<dbReference type="Pfam" id="PF14509">
    <property type="entry name" value="GH97_C"/>
    <property type="match status" value="1"/>
</dbReference>
<comment type="cofactor">
    <cofactor evidence="1">
        <name>Ca(2+)</name>
        <dbReference type="ChEBI" id="CHEBI:29108"/>
    </cofactor>
</comment>
<organism evidence="7 8">
    <name type="scientific">Arcticibacterium luteifluviistationis</name>
    <dbReference type="NCBI Taxonomy" id="1784714"/>
    <lineage>
        <taxon>Bacteria</taxon>
        <taxon>Pseudomonadati</taxon>
        <taxon>Bacteroidota</taxon>
        <taxon>Cytophagia</taxon>
        <taxon>Cytophagales</taxon>
        <taxon>Leadbetterellaceae</taxon>
        <taxon>Arcticibacterium</taxon>
    </lineage>
</organism>
<evidence type="ECO:0000256" key="2">
    <source>
        <dbReference type="ARBA" id="ARBA00011245"/>
    </source>
</evidence>
<keyword evidence="3" id="KW-0106">Calcium</keyword>
<evidence type="ECO:0000313" key="7">
    <source>
        <dbReference type="EMBL" id="AWV97644.1"/>
    </source>
</evidence>
<evidence type="ECO:0000256" key="3">
    <source>
        <dbReference type="ARBA" id="ARBA00022837"/>
    </source>
</evidence>
<dbReference type="OrthoDB" id="57532at2"/>
<dbReference type="InterPro" id="IPR014718">
    <property type="entry name" value="GH-type_carb-bd"/>
</dbReference>
<dbReference type="Gene3D" id="2.70.98.10">
    <property type="match status" value="1"/>
</dbReference>
<dbReference type="PANTHER" id="PTHR35803">
    <property type="entry name" value="GLUCAN 1,4-ALPHA-GLUCOSIDASE SUSB-RELATED"/>
    <property type="match status" value="1"/>
</dbReference>
<dbReference type="EMBL" id="CP029480">
    <property type="protein sequence ID" value="AWV97644.1"/>
    <property type="molecule type" value="Genomic_DNA"/>
</dbReference>
<dbReference type="Pfam" id="PF14508">
    <property type="entry name" value="GH97_N"/>
    <property type="match status" value="1"/>
</dbReference>
<dbReference type="AlphaFoldDB" id="A0A2Z4G930"/>
<dbReference type="RefSeq" id="WP_111370746.1">
    <property type="nucleotide sequence ID" value="NZ_CP029480.1"/>
</dbReference>
<dbReference type="Gene3D" id="3.20.20.70">
    <property type="entry name" value="Aldolase class I"/>
    <property type="match status" value="1"/>
</dbReference>
<dbReference type="InterPro" id="IPR029483">
    <property type="entry name" value="GH97_C"/>
</dbReference>
<evidence type="ECO:0000259" key="4">
    <source>
        <dbReference type="Pfam" id="PF10566"/>
    </source>
</evidence>
<dbReference type="KEGG" id="als:DJ013_05485"/>
<protein>
    <submittedName>
        <fullName evidence="7">Alpha-glucosidase</fullName>
    </submittedName>
</protein>
<dbReference type="Proteomes" id="UP000249873">
    <property type="component" value="Chromosome"/>
</dbReference>
<evidence type="ECO:0000256" key="1">
    <source>
        <dbReference type="ARBA" id="ARBA00001913"/>
    </source>
</evidence>
<comment type="subunit">
    <text evidence="2">Monomer.</text>
</comment>
<gene>
    <name evidence="7" type="ORF">DJ013_05485</name>
</gene>
<accession>A0A2Z4G930</accession>
<dbReference type="PANTHER" id="PTHR35803:SF3">
    <property type="entry name" value="ALPHA-GLUCOSIDASE"/>
    <property type="match status" value="1"/>
</dbReference>
<dbReference type="InterPro" id="IPR019563">
    <property type="entry name" value="GH97_catalytic"/>
</dbReference>
<dbReference type="InterPro" id="IPR013785">
    <property type="entry name" value="Aldolase_TIM"/>
</dbReference>
<reference evidence="7 8" key="1">
    <citation type="submission" date="2018-05" db="EMBL/GenBank/DDBJ databases">
        <title>Complete genome sequence of Arcticibacterium luteifluviistationis SM1504T, a cytophagaceae bacterium isolated from Arctic surface seawater.</title>
        <authorList>
            <person name="Li Y."/>
            <person name="Qin Q.-L."/>
        </authorList>
    </citation>
    <scope>NUCLEOTIDE SEQUENCE [LARGE SCALE GENOMIC DNA]</scope>
    <source>
        <strain evidence="7 8">SM1504</strain>
    </source>
</reference>
<name>A0A2Z4G930_9BACT</name>
<dbReference type="InterPro" id="IPR017853">
    <property type="entry name" value="GH"/>
</dbReference>
<feature type="domain" description="Glycosyl-hydrolase 97 N-terminal" evidence="5">
    <location>
        <begin position="30"/>
        <end position="298"/>
    </location>
</feature>
<proteinExistence type="predicted"/>
<dbReference type="Pfam" id="PF10566">
    <property type="entry name" value="Glyco_hydro_97"/>
    <property type="match status" value="1"/>
</dbReference>
<evidence type="ECO:0000259" key="5">
    <source>
        <dbReference type="Pfam" id="PF14508"/>
    </source>
</evidence>
<keyword evidence="8" id="KW-1185">Reference proteome</keyword>
<dbReference type="SUPFAM" id="SSF51445">
    <property type="entry name" value="(Trans)glycosidases"/>
    <property type="match status" value="1"/>
</dbReference>
<feature type="domain" description="Glycosyl-hydrolase 97 catalytic" evidence="4">
    <location>
        <begin position="318"/>
        <end position="467"/>
    </location>
</feature>
<sequence>MSNLLKIYGLGISLFLTLVSGIQRPDYIQVSSPDGSKTFMLISLKGENNIRFSILNNKQELVLPSDLTLISKELDFKGKLSILKTEKVSIRQEWSSTFAELNTIPDNYNQIKVYLKKGKAHVNLICRAYNEGIAFSYEIPEQTGVSEIGLEEIISYNFKDDYQVWSTPKREKGVLTAQGEYRKIPLSQLEEGCERPLLIDMGEKLKVALAEAKLINFARLSYTKGNTSAFSILSTLDGEMATQKQDTITGAIISESLKKGAKVYKQLPFQSPWRVIMIAQTEGELLENNYIIPNLNDPSKIKDESWITPGKVLRETTLTTEGGYAAINFVAEHNMQYVLFDAGWYGNEMYDNSDATTITPDPKRTKGPFDIESICKYAGSKGIKVILYVNRRALEKQLDEVLPLFKKWGVSGIKFGFVRVGDQNATNWLHEAIKKAAEYEMIVDVHDEYRPTGFSRTYPNLLTQEGIAGDETSVTNEHTLISLFTRMLAGAADNTVCYYNNRVDKMGSRASQLAKTVCLFSPLQFLYWYDKPLDSPEKTDGLWGDSRHIGVEPELAFFDAVPTTWDKTKVIIGEIGAIGVIARKKGKQWFIGGINGTEERKVTLNFSFLEKGHTYRATVYTDDPAVNTRTHVKIEELKVTADSKLELVVRSNNGFAIQIDQIVIK</sequence>
<dbReference type="InterPro" id="IPR052720">
    <property type="entry name" value="Glycosyl_hydrolase_97"/>
</dbReference>
<dbReference type="GO" id="GO:0030246">
    <property type="term" value="F:carbohydrate binding"/>
    <property type="evidence" value="ECO:0007669"/>
    <property type="project" value="InterPro"/>
</dbReference>
<evidence type="ECO:0000259" key="6">
    <source>
        <dbReference type="Pfam" id="PF14509"/>
    </source>
</evidence>
<dbReference type="InterPro" id="IPR029486">
    <property type="entry name" value="GH97_N"/>
</dbReference>
<feature type="domain" description="Glycosyl-hydrolase 97 C-terminal oligomerisation" evidence="6">
    <location>
        <begin position="564"/>
        <end position="659"/>
    </location>
</feature>